<protein>
    <submittedName>
        <fullName evidence="9">Variable surface lipoprotein</fullName>
    </submittedName>
</protein>
<dbReference type="InterPro" id="IPR049890">
    <property type="entry name" value="VlpA-F-like_signal"/>
</dbReference>
<feature type="signal peptide" evidence="8">
    <location>
        <begin position="1"/>
        <end position="24"/>
    </location>
</feature>
<evidence type="ECO:0000256" key="3">
    <source>
        <dbReference type="ARBA" id="ARBA00022729"/>
    </source>
</evidence>
<accession>A0AA43QXB1</accession>
<keyword evidence="4" id="KW-0677">Repeat</keyword>
<dbReference type="RefSeq" id="WP_268164495.1">
    <property type="nucleotide sequence ID" value="NZ_JAPFAP010000052.1"/>
</dbReference>
<evidence type="ECO:0000313" key="9">
    <source>
        <dbReference type="EMBL" id="MDI3349888.1"/>
    </source>
</evidence>
<evidence type="ECO:0000256" key="5">
    <source>
        <dbReference type="ARBA" id="ARBA00023136"/>
    </source>
</evidence>
<evidence type="ECO:0000256" key="4">
    <source>
        <dbReference type="ARBA" id="ARBA00022737"/>
    </source>
</evidence>
<keyword evidence="3 8" id="KW-0732">Signal</keyword>
<organism evidence="9 10">
    <name type="scientific">Mycoplasmopsis arginini</name>
    <name type="common">Mycoplasma arginini</name>
    <dbReference type="NCBI Taxonomy" id="2094"/>
    <lineage>
        <taxon>Bacteria</taxon>
        <taxon>Bacillati</taxon>
        <taxon>Mycoplasmatota</taxon>
        <taxon>Mycoplasmoidales</taxon>
        <taxon>Metamycoplasmataceae</taxon>
        <taxon>Mycoplasmopsis</taxon>
    </lineage>
</organism>
<comment type="subcellular location">
    <subcellularLocation>
        <location evidence="1">Cell membrane</location>
        <topology evidence="1">Lipid-anchor</topology>
    </subcellularLocation>
</comment>
<evidence type="ECO:0000256" key="2">
    <source>
        <dbReference type="ARBA" id="ARBA00022475"/>
    </source>
</evidence>
<gene>
    <name evidence="9" type="ORF">DCBHLPFO_00409</name>
</gene>
<dbReference type="PROSITE" id="PS51257">
    <property type="entry name" value="PROKAR_LIPOPROTEIN"/>
    <property type="match status" value="1"/>
</dbReference>
<dbReference type="NCBIfam" id="NF033817">
    <property type="entry name" value="Mplas_variab_LP"/>
    <property type="match status" value="1"/>
</dbReference>
<keyword evidence="6" id="KW-0564">Palmitate</keyword>
<evidence type="ECO:0000256" key="7">
    <source>
        <dbReference type="ARBA" id="ARBA00023288"/>
    </source>
</evidence>
<keyword evidence="2" id="KW-1003">Cell membrane</keyword>
<dbReference type="AlphaFoldDB" id="A0AA43QXB1"/>
<dbReference type="EMBL" id="JAPFAR010000153">
    <property type="protein sequence ID" value="MDI3349888.1"/>
    <property type="molecule type" value="Genomic_DNA"/>
</dbReference>
<sequence>MKKSLKIVLSISPLAVVLSTPLIAASCKKEVHENTTIINEINSSKVFIEKIVKYEEEENEKANAQKILNEINEFQKVQPESDHYDTKSLKEFLQRIKSAINSFKQRNTQEKSGLVVQKIVENQEEKVASEVVGELKAATNWNDVKTVFQKYGISFTEKELAENEELSIAESTHAHDDEGEIHLDIKFKIAKSKVRFTLLGFKKVEPITTIQNWKFGTKLVGKLETNEVQQAYLNKLKEEQTKGFQALLVEFKKHISVEVVDKSNTTLEFRIKFDETQTKIEGNKLHLLIEVYDNTNITQVIESKVLVVDLEDEHEHHHEEGHER</sequence>
<evidence type="ECO:0000256" key="8">
    <source>
        <dbReference type="SAM" id="SignalP"/>
    </source>
</evidence>
<evidence type="ECO:0000256" key="6">
    <source>
        <dbReference type="ARBA" id="ARBA00023139"/>
    </source>
</evidence>
<proteinExistence type="predicted"/>
<dbReference type="Proteomes" id="UP001162175">
    <property type="component" value="Unassembled WGS sequence"/>
</dbReference>
<keyword evidence="5" id="KW-0472">Membrane</keyword>
<keyword evidence="7 9" id="KW-0449">Lipoprotein</keyword>
<dbReference type="GO" id="GO:0005886">
    <property type="term" value="C:plasma membrane"/>
    <property type="evidence" value="ECO:0007669"/>
    <property type="project" value="UniProtKB-SubCell"/>
</dbReference>
<evidence type="ECO:0000256" key="1">
    <source>
        <dbReference type="ARBA" id="ARBA00004193"/>
    </source>
</evidence>
<feature type="chain" id="PRO_5041332243" evidence="8">
    <location>
        <begin position="25"/>
        <end position="324"/>
    </location>
</feature>
<evidence type="ECO:0000313" key="10">
    <source>
        <dbReference type="Proteomes" id="UP001162175"/>
    </source>
</evidence>
<name>A0AA43QXB1_MYCAR</name>
<reference evidence="9" key="1">
    <citation type="submission" date="2022-11" db="EMBL/GenBank/DDBJ databases">
        <title>Draft genome of Mycoplasma arginini isolated from fly.</title>
        <authorList>
            <person name="Severgnini M."/>
            <person name="Gioia G."/>
            <person name="Cremonesi P."/>
            <person name="Moroni P."/>
            <person name="Addis M.F."/>
            <person name="Castiglioni B."/>
        </authorList>
    </citation>
    <scope>NUCLEOTIDE SEQUENCE</scope>
    <source>
        <strain evidence="9">QMP CG1-1632</strain>
    </source>
</reference>
<comment type="caution">
    <text evidence="9">The sequence shown here is derived from an EMBL/GenBank/DDBJ whole genome shotgun (WGS) entry which is preliminary data.</text>
</comment>